<dbReference type="RefSeq" id="XP_003078499.1">
    <property type="nucleotide sequence ID" value="XM_003078451.1"/>
</dbReference>
<reference evidence="3" key="1">
    <citation type="journal article" date="2006" name="Proc. Natl. Acad. Sci. U.S.A.">
        <title>Genome analysis of the smallest free-living eukaryote Ostreococcus tauri unveils many unique features.</title>
        <authorList>
            <person name="Derelle E."/>
            <person name="Ferraz C."/>
            <person name="Rombauts S."/>
            <person name="Rouze P."/>
            <person name="Worden A.Z."/>
            <person name="Robbens S."/>
            <person name="Partensky F."/>
            <person name="Degroeve S."/>
            <person name="Echeynie S."/>
            <person name="Cooke R."/>
            <person name="Saeys Y."/>
            <person name="Wuyts J."/>
            <person name="Jabbari K."/>
            <person name="Bowler C."/>
            <person name="Panaud O."/>
            <person name="Piegu B."/>
            <person name="Ball S.G."/>
            <person name="Ral J.-P."/>
            <person name="Bouget F.-Y."/>
            <person name="Piganeau G."/>
            <person name="De Baets B."/>
            <person name="Picard A."/>
            <person name="Delseny M."/>
            <person name="Demaille J."/>
            <person name="Van de Peer Y."/>
            <person name="Moreau H."/>
        </authorList>
    </citation>
    <scope>NUCLEOTIDE SEQUENCE [LARGE SCALE GENOMIC DNA]</scope>
    <source>
        <strain evidence="3">OTTH 0595 / CCAP 157/2 / RCC745</strain>
    </source>
</reference>
<keyword evidence="3" id="KW-1185">Reference proteome</keyword>
<gene>
    <name evidence="2" type="ORF">OT_ostta03g05980</name>
</gene>
<dbReference type="GO" id="GO:0004386">
    <property type="term" value="F:helicase activity"/>
    <property type="evidence" value="ECO:0007669"/>
    <property type="project" value="UniProtKB-KW"/>
</dbReference>
<evidence type="ECO:0000259" key="1">
    <source>
        <dbReference type="Pfam" id="PF09369"/>
    </source>
</evidence>
<protein>
    <submittedName>
        <fullName evidence="2">DEAD/DEAH-box helicase, putative</fullName>
    </submittedName>
</protein>
<organism evidence="2 3">
    <name type="scientific">Ostreococcus tauri</name>
    <name type="common">Marine green alga</name>
    <dbReference type="NCBI Taxonomy" id="70448"/>
    <lineage>
        <taxon>Eukaryota</taxon>
        <taxon>Viridiplantae</taxon>
        <taxon>Chlorophyta</taxon>
        <taxon>Mamiellophyceae</taxon>
        <taxon>Mamiellales</taxon>
        <taxon>Bathycoccaceae</taxon>
        <taxon>Ostreococcus</taxon>
    </lineage>
</organism>
<dbReference type="EMBL" id="CAID01000003">
    <property type="protein sequence ID" value="CAL53240.1"/>
    <property type="molecule type" value="Genomic_DNA"/>
</dbReference>
<dbReference type="OrthoDB" id="3248784at2759"/>
<comment type="caution">
    <text evidence="2">The sequence shown here is derived from an EMBL/GenBank/DDBJ whole genome shotgun (WGS) entry which is preliminary data.</text>
</comment>
<sequence>MEIYQHDNIEELWRRALKAIETCQCAQGCPSCIQAGRGREAGFKKSDAKTVLDGLLGTWLHY</sequence>
<keyword evidence="2" id="KW-0347">Helicase</keyword>
<keyword evidence="2" id="KW-0067">ATP-binding</keyword>
<accession>Q01BR8</accession>
<keyword evidence="2" id="KW-0378">Hydrolase</keyword>
<dbReference type="KEGG" id="ota:OT_ostta03g05980"/>
<name>Q01BR8_OSTTA</name>
<feature type="domain" description="MrfA-like Zn-binding" evidence="1">
    <location>
        <begin position="7"/>
        <end position="33"/>
    </location>
</feature>
<evidence type="ECO:0000313" key="3">
    <source>
        <dbReference type="Proteomes" id="UP000009170"/>
    </source>
</evidence>
<dbReference type="InterPro" id="IPR018973">
    <property type="entry name" value="MZB"/>
</dbReference>
<dbReference type="Pfam" id="PF09369">
    <property type="entry name" value="MZB"/>
    <property type="match status" value="1"/>
</dbReference>
<proteinExistence type="predicted"/>
<dbReference type="GeneID" id="9832980"/>
<keyword evidence="2" id="KW-0547">Nucleotide-binding</keyword>
<dbReference type="InParanoid" id="Q01BR8"/>
<reference evidence="2 3" key="2">
    <citation type="journal article" date="2014" name="BMC Genomics">
        <title>An improved genome of the model marine alga Ostreococcus tauri unfolds by assessing Illumina de novo assemblies.</title>
        <authorList>
            <person name="Blanc-Mathieu R."/>
            <person name="Verhelst B."/>
            <person name="Derelle E."/>
            <person name="Rombauts S."/>
            <person name="Bouget F.Y."/>
            <person name="Carre I."/>
            <person name="Chateau A."/>
            <person name="Eyre-Walker A."/>
            <person name="Grimsley N."/>
            <person name="Moreau H."/>
            <person name="Piegu B."/>
            <person name="Rivals E."/>
            <person name="Schackwitz W."/>
            <person name="Van de Peer Y."/>
            <person name="Piganeau G."/>
        </authorList>
    </citation>
    <scope>NUCLEOTIDE SEQUENCE [LARGE SCALE GENOMIC DNA]</scope>
    <source>
        <strain evidence="3">OTTH 0595 / CCAP 157/2 / RCC745</strain>
    </source>
</reference>
<dbReference type="AlphaFoldDB" id="Q01BR8"/>
<evidence type="ECO:0000313" key="2">
    <source>
        <dbReference type="EMBL" id="CAL53240.1"/>
    </source>
</evidence>
<dbReference type="Proteomes" id="UP000009170">
    <property type="component" value="Unassembled WGS sequence"/>
</dbReference>